<accession>A0ABQ5NIK1</accession>
<dbReference type="RefSeq" id="WP_264987815.1">
    <property type="nucleotide sequence ID" value="NZ_BRZA01000001.1"/>
</dbReference>
<evidence type="ECO:0000256" key="1">
    <source>
        <dbReference type="ARBA" id="ARBA00006817"/>
    </source>
</evidence>
<dbReference type="Gene3D" id="3.30.530.20">
    <property type="match status" value="1"/>
</dbReference>
<dbReference type="CDD" id="cd07814">
    <property type="entry name" value="SRPBCC_CalC_Aha1-like"/>
    <property type="match status" value="1"/>
</dbReference>
<organism evidence="3 4">
    <name type="scientific">Lysinibacillus piscis</name>
    <dbReference type="NCBI Taxonomy" id="2518931"/>
    <lineage>
        <taxon>Bacteria</taxon>
        <taxon>Bacillati</taxon>
        <taxon>Bacillota</taxon>
        <taxon>Bacilli</taxon>
        <taxon>Bacillales</taxon>
        <taxon>Bacillaceae</taxon>
        <taxon>Lysinibacillus</taxon>
    </lineage>
</organism>
<name>A0ABQ5NIK1_9BACI</name>
<dbReference type="InterPro" id="IPR023393">
    <property type="entry name" value="START-like_dom_sf"/>
</dbReference>
<evidence type="ECO:0000259" key="2">
    <source>
        <dbReference type="Pfam" id="PF08327"/>
    </source>
</evidence>
<sequence>MTENIVKTILLNAPIEKVWATVSTADSIATWFMPNDFQPIEGHAFTLQSPFGPSPCRVEKVDAPHFLHFIWDNDGWFVTFELKEVGAQTEFTLTHGGWKEDTHIIPKANMSVEAVRKNMDGGWTMIIGQKLKQAVETP</sequence>
<evidence type="ECO:0000313" key="3">
    <source>
        <dbReference type="EMBL" id="GLC88103.1"/>
    </source>
</evidence>
<dbReference type="Proteomes" id="UP001065593">
    <property type="component" value="Unassembled WGS sequence"/>
</dbReference>
<comment type="caution">
    <text evidence="3">The sequence shown here is derived from an EMBL/GenBank/DDBJ whole genome shotgun (WGS) entry which is preliminary data.</text>
</comment>
<proteinExistence type="inferred from homology"/>
<protein>
    <recommendedName>
        <fullName evidence="2">Activator of Hsp90 ATPase homologue 1/2-like C-terminal domain-containing protein</fullName>
    </recommendedName>
</protein>
<gene>
    <name evidence="3" type="primary">yndB</name>
    <name evidence="3" type="ORF">LYSBPC_12300</name>
</gene>
<dbReference type="SUPFAM" id="SSF55961">
    <property type="entry name" value="Bet v1-like"/>
    <property type="match status" value="1"/>
</dbReference>
<dbReference type="EMBL" id="BRZA01000001">
    <property type="protein sequence ID" value="GLC88103.1"/>
    <property type="molecule type" value="Genomic_DNA"/>
</dbReference>
<comment type="similarity">
    <text evidence="1">Belongs to the AHA1 family.</text>
</comment>
<feature type="domain" description="Activator of Hsp90 ATPase homologue 1/2-like C-terminal" evidence="2">
    <location>
        <begin position="12"/>
        <end position="136"/>
    </location>
</feature>
<dbReference type="InterPro" id="IPR013538">
    <property type="entry name" value="ASHA1/2-like_C"/>
</dbReference>
<reference evidence="3" key="1">
    <citation type="submission" date="2022-08" db="EMBL/GenBank/DDBJ databases">
        <title>Draft genome sequence of Lysinibacillus sp. strain KH24.</title>
        <authorList>
            <person name="Kanbe H."/>
            <person name="Itoh H."/>
        </authorList>
    </citation>
    <scope>NUCLEOTIDE SEQUENCE</scope>
    <source>
        <strain evidence="3">KH24</strain>
    </source>
</reference>
<evidence type="ECO:0000313" key="4">
    <source>
        <dbReference type="Proteomes" id="UP001065593"/>
    </source>
</evidence>
<dbReference type="Pfam" id="PF08327">
    <property type="entry name" value="AHSA1"/>
    <property type="match status" value="1"/>
</dbReference>
<keyword evidence="4" id="KW-1185">Reference proteome</keyword>